<reference evidence="10" key="1">
    <citation type="submission" date="2016-10" db="EMBL/GenBank/DDBJ databases">
        <authorList>
            <person name="Varghese N."/>
            <person name="Submissions S."/>
        </authorList>
    </citation>
    <scope>NUCLEOTIDE SEQUENCE [LARGE SCALE GENOMIC DNA]</scope>
    <source>
        <strain evidence="10">BP1-148</strain>
    </source>
</reference>
<keyword evidence="2 7" id="KW-0489">Methyltransferase</keyword>
<dbReference type="GO" id="GO:0032259">
    <property type="term" value="P:methylation"/>
    <property type="evidence" value="ECO:0007669"/>
    <property type="project" value="UniProtKB-KW"/>
</dbReference>
<evidence type="ECO:0000313" key="9">
    <source>
        <dbReference type="EMBL" id="SDG55102.1"/>
    </source>
</evidence>
<dbReference type="PROSITE" id="PS00095">
    <property type="entry name" value="C5_MTASE_2"/>
    <property type="match status" value="1"/>
</dbReference>
<dbReference type="InterPro" id="IPR001525">
    <property type="entry name" value="C5_MeTfrase"/>
</dbReference>
<evidence type="ECO:0000256" key="1">
    <source>
        <dbReference type="ARBA" id="ARBA00011975"/>
    </source>
</evidence>
<comment type="catalytic activity">
    <reaction evidence="6">
        <text>a 2'-deoxycytidine in DNA + S-adenosyl-L-methionine = a 5-methyl-2'-deoxycytidine in DNA + S-adenosyl-L-homocysteine + H(+)</text>
        <dbReference type="Rhea" id="RHEA:13681"/>
        <dbReference type="Rhea" id="RHEA-COMP:11369"/>
        <dbReference type="Rhea" id="RHEA-COMP:11370"/>
        <dbReference type="ChEBI" id="CHEBI:15378"/>
        <dbReference type="ChEBI" id="CHEBI:57856"/>
        <dbReference type="ChEBI" id="CHEBI:59789"/>
        <dbReference type="ChEBI" id="CHEBI:85452"/>
        <dbReference type="ChEBI" id="CHEBI:85454"/>
        <dbReference type="EC" id="2.1.1.37"/>
    </reaction>
</comment>
<protein>
    <recommendedName>
        <fullName evidence="1">DNA (cytosine-5-)-methyltransferase</fullName>
        <ecNumber evidence="1">2.1.1.37</ecNumber>
    </recommendedName>
</protein>
<dbReference type="GO" id="GO:0044027">
    <property type="term" value="P:negative regulation of gene expression via chromosomal CpG island methylation"/>
    <property type="evidence" value="ECO:0007669"/>
    <property type="project" value="TreeGrafter"/>
</dbReference>
<dbReference type="SUPFAM" id="SSF53335">
    <property type="entry name" value="S-adenosyl-L-methionine-dependent methyltransferases"/>
    <property type="match status" value="1"/>
</dbReference>
<dbReference type="AlphaFoldDB" id="A0A1G7V5M0"/>
<dbReference type="PRINTS" id="PR00105">
    <property type="entry name" value="C5METTRFRASE"/>
</dbReference>
<evidence type="ECO:0000256" key="4">
    <source>
        <dbReference type="ARBA" id="ARBA00022691"/>
    </source>
</evidence>
<dbReference type="PANTHER" id="PTHR10629">
    <property type="entry name" value="CYTOSINE-SPECIFIC METHYLTRANSFERASE"/>
    <property type="match status" value="1"/>
</dbReference>
<dbReference type="GO" id="GO:0003677">
    <property type="term" value="F:DNA binding"/>
    <property type="evidence" value="ECO:0007669"/>
    <property type="project" value="TreeGrafter"/>
</dbReference>
<dbReference type="GO" id="GO:0009307">
    <property type="term" value="P:DNA restriction-modification system"/>
    <property type="evidence" value="ECO:0007669"/>
    <property type="project" value="UniProtKB-KW"/>
</dbReference>
<evidence type="ECO:0000313" key="10">
    <source>
        <dbReference type="Proteomes" id="UP000198779"/>
    </source>
</evidence>
<keyword evidence="10" id="KW-1185">Reference proteome</keyword>
<sequence>MPKIVASLFSGCGGLDLGFTGGFAFQGREYERLNTNIVFANDFDQDAANCYNANPLLTADGADCLLQDIRTVEADAIPNFQILLAGFPCQPFSNAGNRKGVNDDNGRGTLFEECERIIRAKINAGHRPQAFVFENVRGILSSKMPDGVTTVPQEISNRMHDMGYNMSMQLVCASDYGVPQQRYRVLIIGIDAELGIGNFDFNSLQEIIHEYHIPSRSFGRDEELLLGSILQGVHEVQDDVVWGYSETTQRSVDLIGGCRHGMEAFDYFVPGFRKEDLPEVVFEGRSWKDIPYELLSPRFKKIADDPKKYHAPKFFRRFAFGEINGTITASAQPENCGITHPVENRRYSVRECARIQSFPDEYSFGNIPLQSRYKVIGNAVPPVLGWVVAKALLNFLPEN</sequence>
<dbReference type="Gene3D" id="3.90.120.10">
    <property type="entry name" value="DNA Methylase, subunit A, domain 2"/>
    <property type="match status" value="1"/>
</dbReference>
<keyword evidence="5" id="KW-0680">Restriction system</keyword>
<keyword evidence="3 7" id="KW-0808">Transferase</keyword>
<dbReference type="PROSITE" id="PS51679">
    <property type="entry name" value="SAM_MT_C5"/>
    <property type="match status" value="1"/>
</dbReference>
<evidence type="ECO:0000256" key="8">
    <source>
        <dbReference type="RuleBase" id="RU000416"/>
    </source>
</evidence>
<dbReference type="PANTHER" id="PTHR10629:SF52">
    <property type="entry name" value="DNA (CYTOSINE-5)-METHYLTRANSFERASE 1"/>
    <property type="match status" value="1"/>
</dbReference>
<evidence type="ECO:0000256" key="6">
    <source>
        <dbReference type="ARBA" id="ARBA00047422"/>
    </source>
</evidence>
<keyword evidence="4 7" id="KW-0949">S-adenosyl-L-methionine</keyword>
<dbReference type="InterPro" id="IPR031303">
    <property type="entry name" value="C5_meth_CS"/>
</dbReference>
<proteinExistence type="inferred from homology"/>
<dbReference type="Pfam" id="PF00145">
    <property type="entry name" value="DNA_methylase"/>
    <property type="match status" value="1"/>
</dbReference>
<dbReference type="STRING" id="645274.SAMN04487901_105107"/>
<dbReference type="InterPro" id="IPR050390">
    <property type="entry name" value="C5-Methyltransferase"/>
</dbReference>
<accession>A0A1G7V5M0</accession>
<dbReference type="Proteomes" id="UP000198779">
    <property type="component" value="Unassembled WGS sequence"/>
</dbReference>
<dbReference type="InterPro" id="IPR029063">
    <property type="entry name" value="SAM-dependent_MTases_sf"/>
</dbReference>
<dbReference type="EC" id="2.1.1.37" evidence="1"/>
<dbReference type="EMBL" id="FNCQ01000005">
    <property type="protein sequence ID" value="SDG55102.1"/>
    <property type="molecule type" value="Genomic_DNA"/>
</dbReference>
<dbReference type="RefSeq" id="WP_091816184.1">
    <property type="nucleotide sequence ID" value="NZ_FNCQ01000005.1"/>
</dbReference>
<evidence type="ECO:0000256" key="5">
    <source>
        <dbReference type="ARBA" id="ARBA00022747"/>
    </source>
</evidence>
<name>A0A1G7V5M0_9BACT</name>
<dbReference type="NCBIfam" id="TIGR00675">
    <property type="entry name" value="dcm"/>
    <property type="match status" value="1"/>
</dbReference>
<gene>
    <name evidence="9" type="ORF">SAMN04487901_105107</name>
</gene>
<evidence type="ECO:0000256" key="3">
    <source>
        <dbReference type="ARBA" id="ARBA00022679"/>
    </source>
</evidence>
<evidence type="ECO:0000256" key="7">
    <source>
        <dbReference type="PROSITE-ProRule" id="PRU01016"/>
    </source>
</evidence>
<dbReference type="GO" id="GO:0003886">
    <property type="term" value="F:DNA (cytosine-5-)-methyltransferase activity"/>
    <property type="evidence" value="ECO:0007669"/>
    <property type="project" value="UniProtKB-EC"/>
</dbReference>
<evidence type="ECO:0000256" key="2">
    <source>
        <dbReference type="ARBA" id="ARBA00022603"/>
    </source>
</evidence>
<comment type="similarity">
    <text evidence="7 8">Belongs to the class I-like SAM-binding methyltransferase superfamily. C5-methyltransferase family.</text>
</comment>
<feature type="active site" evidence="7">
    <location>
        <position position="89"/>
    </location>
</feature>
<dbReference type="Gene3D" id="3.40.50.150">
    <property type="entry name" value="Vaccinia Virus protein VP39"/>
    <property type="match status" value="1"/>
</dbReference>
<organism evidence="9 10">
    <name type="scientific">Prevotella communis</name>
    <dbReference type="NCBI Taxonomy" id="2913614"/>
    <lineage>
        <taxon>Bacteria</taxon>
        <taxon>Pseudomonadati</taxon>
        <taxon>Bacteroidota</taxon>
        <taxon>Bacteroidia</taxon>
        <taxon>Bacteroidales</taxon>
        <taxon>Prevotellaceae</taxon>
        <taxon>Prevotella</taxon>
    </lineage>
</organism>